<sequence>MNTTSKIIKPLLATCLATLLAVGSGSVYAEQSDKMQRTYVDPLTGEVKQADKLLSEMTEAERSALSNEEYKALKDLEEKLKKHEKMLNAPGENN</sequence>
<dbReference type="AlphaFoldDB" id="A0A395JRI5"/>
<comment type="caution">
    <text evidence="2">The sequence shown here is derived from an EMBL/GenBank/DDBJ whole genome shotgun (WGS) entry which is preliminary data.</text>
</comment>
<reference evidence="2 3" key="1">
    <citation type="submission" date="2018-06" db="EMBL/GenBank/DDBJ databases">
        <title>Genomic Encyclopedia of Type Strains, Phase IV (KMG-IV): sequencing the most valuable type-strain genomes for metagenomic binning, comparative biology and taxonomic classification.</title>
        <authorList>
            <person name="Goeker M."/>
        </authorList>
    </citation>
    <scope>NUCLEOTIDE SEQUENCE [LARGE SCALE GENOMIC DNA]</scope>
    <source>
        <strain evidence="2 3">DSM 24032</strain>
    </source>
</reference>
<protein>
    <submittedName>
        <fullName evidence="2">Uncharacterized protein</fullName>
    </submittedName>
</protein>
<dbReference type="InParanoid" id="A0A395JRI5"/>
<evidence type="ECO:0000313" key="3">
    <source>
        <dbReference type="Proteomes" id="UP000253083"/>
    </source>
</evidence>
<name>A0A395JRI5_9GAMM</name>
<proteinExistence type="predicted"/>
<feature type="signal peptide" evidence="1">
    <location>
        <begin position="1"/>
        <end position="29"/>
    </location>
</feature>
<accession>A0A395JRI5</accession>
<organism evidence="2 3">
    <name type="scientific">Arenicella xantha</name>
    <dbReference type="NCBI Taxonomy" id="644221"/>
    <lineage>
        <taxon>Bacteria</taxon>
        <taxon>Pseudomonadati</taxon>
        <taxon>Pseudomonadota</taxon>
        <taxon>Gammaproteobacteria</taxon>
        <taxon>Arenicellales</taxon>
        <taxon>Arenicellaceae</taxon>
        <taxon>Arenicella</taxon>
    </lineage>
</organism>
<dbReference type="RefSeq" id="WP_113954086.1">
    <property type="nucleotide sequence ID" value="NZ_QNRT01000002.1"/>
</dbReference>
<evidence type="ECO:0000313" key="2">
    <source>
        <dbReference type="EMBL" id="RBP51310.1"/>
    </source>
</evidence>
<feature type="chain" id="PRO_5017365414" evidence="1">
    <location>
        <begin position="30"/>
        <end position="94"/>
    </location>
</feature>
<keyword evidence="1" id="KW-0732">Signal</keyword>
<dbReference type="Proteomes" id="UP000253083">
    <property type="component" value="Unassembled WGS sequence"/>
</dbReference>
<evidence type="ECO:0000256" key="1">
    <source>
        <dbReference type="SAM" id="SignalP"/>
    </source>
</evidence>
<gene>
    <name evidence="2" type="ORF">DFR28_102729</name>
</gene>
<dbReference type="EMBL" id="QNRT01000002">
    <property type="protein sequence ID" value="RBP51310.1"/>
    <property type="molecule type" value="Genomic_DNA"/>
</dbReference>
<keyword evidence="3" id="KW-1185">Reference proteome</keyword>